<evidence type="ECO:0000259" key="11">
    <source>
        <dbReference type="PROSITE" id="PS50174"/>
    </source>
</evidence>
<dbReference type="PROSITE" id="PS50174">
    <property type="entry name" value="G_PATCH"/>
    <property type="match status" value="1"/>
</dbReference>
<dbReference type="Pfam" id="PF01585">
    <property type="entry name" value="G-patch"/>
    <property type="match status" value="1"/>
</dbReference>
<dbReference type="InterPro" id="IPR051592">
    <property type="entry name" value="HERV-K_Pro_peptidase_A2"/>
</dbReference>
<evidence type="ECO:0000256" key="5">
    <source>
        <dbReference type="ARBA" id="ARBA00022758"/>
    </source>
</evidence>
<dbReference type="EC" id="3.4.23.50" evidence="2"/>
<dbReference type="CDD" id="cd05482">
    <property type="entry name" value="HIV_retropepsin_like"/>
    <property type="match status" value="1"/>
</dbReference>
<dbReference type="GO" id="GO:0075523">
    <property type="term" value="P:viral translational frameshifting"/>
    <property type="evidence" value="ECO:0007669"/>
    <property type="project" value="UniProtKB-KW"/>
</dbReference>
<dbReference type="GO" id="GO:0006508">
    <property type="term" value="P:proteolysis"/>
    <property type="evidence" value="ECO:0007669"/>
    <property type="project" value="UniProtKB-KW"/>
</dbReference>
<evidence type="ECO:0000256" key="4">
    <source>
        <dbReference type="ARBA" id="ARBA00022750"/>
    </source>
</evidence>
<dbReference type="InterPro" id="IPR034170">
    <property type="entry name" value="Retropepsin-like_cat_dom"/>
</dbReference>
<dbReference type="GO" id="GO:0004190">
    <property type="term" value="F:aspartic-type endopeptidase activity"/>
    <property type="evidence" value="ECO:0007669"/>
    <property type="project" value="UniProtKB-KW"/>
</dbReference>
<dbReference type="PANTHER" id="PTHR19422">
    <property type="entry name" value="GAG RETROVIRAL POLYPROTEIN"/>
    <property type="match status" value="1"/>
</dbReference>
<feature type="domain" description="G-patch" evidence="11">
    <location>
        <begin position="114"/>
        <end position="159"/>
    </location>
</feature>
<dbReference type="RefSeq" id="XP_025741406.1">
    <property type="nucleotide sequence ID" value="XM_025885621.1"/>
</dbReference>
<protein>
    <recommendedName>
        <fullName evidence="2">human endogenous retrovirus K endopeptidase</fullName>
        <ecNumber evidence="2">3.4.23.50</ecNumber>
    </recommendedName>
    <alternativeName>
        <fullName evidence="10">Protease</fullName>
    </alternativeName>
    <alternativeName>
        <fullName evidence="9">Proteinase</fullName>
    </alternativeName>
</protein>
<name>A0A3Q7RLP0_CALUR</name>
<dbReference type="InterPro" id="IPR018061">
    <property type="entry name" value="Retropepsins"/>
</dbReference>
<dbReference type="Proteomes" id="UP000286641">
    <property type="component" value="Unplaced"/>
</dbReference>
<evidence type="ECO:0000256" key="8">
    <source>
        <dbReference type="ARBA" id="ARBA00038675"/>
    </source>
</evidence>
<proteinExistence type="inferred from homology"/>
<dbReference type="AlphaFoldDB" id="A0A3Q7RLP0"/>
<evidence type="ECO:0000313" key="13">
    <source>
        <dbReference type="Proteomes" id="UP000286641"/>
    </source>
</evidence>
<evidence type="ECO:0000259" key="12">
    <source>
        <dbReference type="PROSITE" id="PS50175"/>
    </source>
</evidence>
<dbReference type="InParanoid" id="A0A3Q7RLP0"/>
<dbReference type="InterPro" id="IPR021109">
    <property type="entry name" value="Peptidase_aspartic_dom_sf"/>
</dbReference>
<gene>
    <name evidence="14" type="primary">LOC112834153</name>
</gene>
<keyword evidence="13" id="KW-1185">Reference proteome</keyword>
<dbReference type="Pfam" id="PF00077">
    <property type="entry name" value="RVP"/>
    <property type="match status" value="1"/>
</dbReference>
<keyword evidence="3" id="KW-0645">Protease</keyword>
<dbReference type="SMART" id="SM00443">
    <property type="entry name" value="G_patch"/>
    <property type="match status" value="1"/>
</dbReference>
<dbReference type="GO" id="GO:0003676">
    <property type="term" value="F:nucleic acid binding"/>
    <property type="evidence" value="ECO:0007669"/>
    <property type="project" value="InterPro"/>
</dbReference>
<dbReference type="InterPro" id="IPR000467">
    <property type="entry name" value="G_patch_dom"/>
</dbReference>
<accession>A0A3Q7RLP0</accession>
<dbReference type="SUPFAM" id="SSF50630">
    <property type="entry name" value="Acid proteases"/>
    <property type="match status" value="1"/>
</dbReference>
<keyword evidence="4" id="KW-0064">Aspartyl protease</keyword>
<dbReference type="PANTHER" id="PTHR19422:SF123">
    <property type="entry name" value="RT1 CLASS I, LOCUS CE15"/>
    <property type="match status" value="1"/>
</dbReference>
<keyword evidence="6" id="KW-0378">Hydrolase</keyword>
<evidence type="ECO:0000256" key="9">
    <source>
        <dbReference type="ARBA" id="ARBA00042135"/>
    </source>
</evidence>
<evidence type="ECO:0000313" key="14">
    <source>
        <dbReference type="RefSeq" id="XP_025741406.1"/>
    </source>
</evidence>
<organism evidence="13 14">
    <name type="scientific">Callorhinus ursinus</name>
    <name type="common">Northern fur seal</name>
    <dbReference type="NCBI Taxonomy" id="34884"/>
    <lineage>
        <taxon>Eukaryota</taxon>
        <taxon>Metazoa</taxon>
        <taxon>Chordata</taxon>
        <taxon>Craniata</taxon>
        <taxon>Vertebrata</taxon>
        <taxon>Euteleostomi</taxon>
        <taxon>Mammalia</taxon>
        <taxon>Eutheria</taxon>
        <taxon>Laurasiatheria</taxon>
        <taxon>Carnivora</taxon>
        <taxon>Caniformia</taxon>
        <taxon>Pinnipedia</taxon>
        <taxon>Otariidae</taxon>
        <taxon>Callorhinus</taxon>
    </lineage>
</organism>
<dbReference type="PROSITE" id="PS50175">
    <property type="entry name" value="ASP_PROT_RETROV"/>
    <property type="match status" value="1"/>
</dbReference>
<dbReference type="Gene3D" id="2.40.70.10">
    <property type="entry name" value="Acid Proteases"/>
    <property type="match status" value="1"/>
</dbReference>
<reference key="1">
    <citation type="submission" date="2019-01" db="UniProtKB">
        <authorList>
            <consortium name="RefSeq"/>
        </authorList>
    </citation>
    <scope>IDENTIFICATION</scope>
</reference>
<evidence type="ECO:0000256" key="1">
    <source>
        <dbReference type="ARBA" id="ARBA00001339"/>
    </source>
</evidence>
<comment type="similarity">
    <text evidence="7">Belongs to the peptidase A2 family. HERV class-II K(HML-2) subfamily.</text>
</comment>
<keyword evidence="5" id="KW-0688">Ribosomal frameshifting</keyword>
<evidence type="ECO:0000256" key="10">
    <source>
        <dbReference type="ARBA" id="ARBA00043244"/>
    </source>
</evidence>
<dbReference type="InterPro" id="IPR001995">
    <property type="entry name" value="Peptidase_A2_cat"/>
</dbReference>
<feature type="domain" description="Peptidase A2" evidence="12">
    <location>
        <begin position="25"/>
        <end position="102"/>
    </location>
</feature>
<reference evidence="14" key="2">
    <citation type="submission" date="2025-08" db="UniProtKB">
        <authorList>
            <consortium name="RefSeq"/>
        </authorList>
    </citation>
    <scope>IDENTIFICATION</scope>
    <source>
        <tissue evidence="14">Blood</tissue>
    </source>
</reference>
<evidence type="ECO:0000256" key="3">
    <source>
        <dbReference type="ARBA" id="ARBA00022670"/>
    </source>
</evidence>
<sequence length="159" mass="17505">MVKWASLLTQTDRPSMTLKIRGRTFSGLVDSVADISVIASQHWPNTWPTQATSSSVEGIGFVTAEEIRQSSVPLKCEGPDELEGITQPFILNTPINLWGRDLLQQWGAELIIPPSQPANQSMTKMGYKPGQGLGRHQGIKEPIIAQRQTHRAGLGYPFL</sequence>
<evidence type="ECO:0000256" key="2">
    <source>
        <dbReference type="ARBA" id="ARBA00013083"/>
    </source>
</evidence>
<comment type="catalytic activity">
    <reaction evidence="1">
        <text>Processing at the authentic HIV-1 PR recognition site and release of the mature p17 matrix and the p24 capsid protein, as a result of the cleavage of the -SQNY-|-PIVQ- cleavage site.</text>
        <dbReference type="EC" id="3.4.23.50"/>
    </reaction>
</comment>
<comment type="subunit">
    <text evidence="8">Active as a homodimer.</text>
</comment>
<evidence type="ECO:0000256" key="6">
    <source>
        <dbReference type="ARBA" id="ARBA00022801"/>
    </source>
</evidence>
<evidence type="ECO:0000256" key="7">
    <source>
        <dbReference type="ARBA" id="ARBA00038141"/>
    </source>
</evidence>